<gene>
    <name evidence="2" type="ORF">JCM16418_3361</name>
</gene>
<reference evidence="2 3" key="1">
    <citation type="journal article" date="2014" name="Genome Announc.">
        <title>Draft Genome Sequence of Paenibacillus pini JCM 16418T, Isolated from the Rhizosphere of Pine Tree.</title>
        <authorList>
            <person name="Yuki M."/>
            <person name="Oshima K."/>
            <person name="Suda W."/>
            <person name="Oshida Y."/>
            <person name="Kitamura K."/>
            <person name="Iida Y."/>
            <person name="Hattori M."/>
            <person name="Ohkuma M."/>
        </authorList>
    </citation>
    <scope>NUCLEOTIDE SEQUENCE [LARGE SCALE GENOMIC DNA]</scope>
    <source>
        <strain evidence="2 3">JCM 16418</strain>
    </source>
</reference>
<sequence length="198" mass="23423">MIDIQKKYDITFVNNYFNKNHKWILNNLPDLSNQSVLDIGCGPADLLSNISQIYPNGNYNGIDISDSMIEKARSKFKNEENFIVGDSHSLPYKNDRFDIIINTISFHHYEQPDKVISEMYRVLKPGGRLLLLDSIRDPFFISILPWYWDIKERKYLYTKHLTSKEFRSLFENSPFQKYNQKKYYRASPVIHLLTVAEK</sequence>
<dbReference type="eggNOG" id="COG2226">
    <property type="taxonomic scope" value="Bacteria"/>
</dbReference>
<evidence type="ECO:0000259" key="1">
    <source>
        <dbReference type="Pfam" id="PF08241"/>
    </source>
</evidence>
<feature type="domain" description="Methyltransferase type 11" evidence="1">
    <location>
        <begin position="37"/>
        <end position="130"/>
    </location>
</feature>
<keyword evidence="2" id="KW-0489">Methyltransferase</keyword>
<dbReference type="InterPro" id="IPR013216">
    <property type="entry name" value="Methyltransf_11"/>
</dbReference>
<dbReference type="GO" id="GO:0032259">
    <property type="term" value="P:methylation"/>
    <property type="evidence" value="ECO:0007669"/>
    <property type="project" value="UniProtKB-KW"/>
</dbReference>
<comment type="caution">
    <text evidence="2">The sequence shown here is derived from an EMBL/GenBank/DDBJ whole genome shotgun (WGS) entry which is preliminary data.</text>
</comment>
<dbReference type="GO" id="GO:0008757">
    <property type="term" value="F:S-adenosylmethionine-dependent methyltransferase activity"/>
    <property type="evidence" value="ECO:0007669"/>
    <property type="project" value="InterPro"/>
</dbReference>
<dbReference type="SUPFAM" id="SSF53335">
    <property type="entry name" value="S-adenosyl-L-methionine-dependent methyltransferases"/>
    <property type="match status" value="1"/>
</dbReference>
<dbReference type="RefSeq" id="WP_052020335.1">
    <property type="nucleotide sequence ID" value="NZ_BAVZ01000010.1"/>
</dbReference>
<protein>
    <submittedName>
        <fullName evidence="2">Methyltransferase type 11</fullName>
    </submittedName>
</protein>
<evidence type="ECO:0000313" key="2">
    <source>
        <dbReference type="EMBL" id="GAF09240.1"/>
    </source>
</evidence>
<keyword evidence="3" id="KW-1185">Reference proteome</keyword>
<proteinExistence type="predicted"/>
<dbReference type="Gene3D" id="3.40.50.150">
    <property type="entry name" value="Vaccinia Virus protein VP39"/>
    <property type="match status" value="1"/>
</dbReference>
<dbReference type="Pfam" id="PF08241">
    <property type="entry name" value="Methyltransf_11"/>
    <property type="match status" value="1"/>
</dbReference>
<dbReference type="OrthoDB" id="43862at2"/>
<dbReference type="PANTHER" id="PTHR43591">
    <property type="entry name" value="METHYLTRANSFERASE"/>
    <property type="match status" value="1"/>
</dbReference>
<dbReference type="STRING" id="1236976.JCM16418_3361"/>
<keyword evidence="2" id="KW-0808">Transferase</keyword>
<dbReference type="CDD" id="cd02440">
    <property type="entry name" value="AdoMet_MTases"/>
    <property type="match status" value="1"/>
</dbReference>
<name>W7YE90_9BACL</name>
<accession>W7YE90</accession>
<dbReference type="InterPro" id="IPR029063">
    <property type="entry name" value="SAM-dependent_MTases_sf"/>
</dbReference>
<organism evidence="2 3">
    <name type="scientific">Paenibacillus pini JCM 16418</name>
    <dbReference type="NCBI Taxonomy" id="1236976"/>
    <lineage>
        <taxon>Bacteria</taxon>
        <taxon>Bacillati</taxon>
        <taxon>Bacillota</taxon>
        <taxon>Bacilli</taxon>
        <taxon>Bacillales</taxon>
        <taxon>Paenibacillaceae</taxon>
        <taxon>Paenibacillus</taxon>
    </lineage>
</organism>
<evidence type="ECO:0000313" key="3">
    <source>
        <dbReference type="Proteomes" id="UP000019364"/>
    </source>
</evidence>
<dbReference type="AlphaFoldDB" id="W7YE90"/>
<dbReference type="Proteomes" id="UP000019364">
    <property type="component" value="Unassembled WGS sequence"/>
</dbReference>
<dbReference type="EMBL" id="BAVZ01000010">
    <property type="protein sequence ID" value="GAF09240.1"/>
    <property type="molecule type" value="Genomic_DNA"/>
</dbReference>